<gene>
    <name evidence="7" type="ORF">R5R35_004132</name>
</gene>
<dbReference type="EMBL" id="JAZDUA010000318">
    <property type="protein sequence ID" value="KAK7794793.1"/>
    <property type="molecule type" value="Genomic_DNA"/>
</dbReference>
<dbReference type="InterPro" id="IPR013791">
    <property type="entry name" value="RNA3'-term_phos_cycl_insert"/>
</dbReference>
<evidence type="ECO:0000313" key="8">
    <source>
        <dbReference type="Proteomes" id="UP001378592"/>
    </source>
</evidence>
<dbReference type="GO" id="GO:0005730">
    <property type="term" value="C:nucleolus"/>
    <property type="evidence" value="ECO:0007669"/>
    <property type="project" value="UniProtKB-SubCell"/>
</dbReference>
<evidence type="ECO:0000256" key="3">
    <source>
        <dbReference type="ARBA" id="ARBA00022517"/>
    </source>
</evidence>
<name>A0AAN9VD09_9ORTH</name>
<dbReference type="InterPro" id="IPR023797">
    <property type="entry name" value="RNA3'_phos_cyclase_dom"/>
</dbReference>
<reference evidence="7 8" key="1">
    <citation type="submission" date="2024-03" db="EMBL/GenBank/DDBJ databases">
        <title>The genome assembly and annotation of the cricket Gryllus longicercus Weissman &amp; Gray.</title>
        <authorList>
            <person name="Szrajer S."/>
            <person name="Gray D."/>
            <person name="Ylla G."/>
        </authorList>
    </citation>
    <scope>NUCLEOTIDE SEQUENCE [LARGE SCALE GENOMIC DNA]</scope>
    <source>
        <strain evidence="7">DAG 2021-001</strain>
        <tissue evidence="7">Whole body minus gut</tissue>
    </source>
</reference>
<sequence length="378" mass="41499">MTSVSTIIHFKGSNFLRQRLILSVLSGKPVRIKEIRQYDTEPGLREFEVNLIRLLDKITNGTQIELNATGTSIYFQPGLLIGGAVEHDCCKQRGIGYYLEVLIALAPFCKKAINAVLKGVTNNLEDNSVDCIMYGALPILKKFLLVDDGLEFKITKRGMAPEGGGEVIFKCPIRKQLKSIQFTDPGKVKRIRGMVYAVRVSPAIANRIVDAAKGILLKFIPDVYIYTDHHKGASSGKSPGFGICLTAETTNGVFYTGEMTSNPSGSGLPPSVPEDVGKEAAYNLLEEIHSGGCGDSAFQSFIGLFMALAPKDVSKYQIGPLSNYTIHFLRHIRDFLGLMFKLEPWQRSEEEEELKLGGNKIILSCVGIGYSNLSKKAL</sequence>
<dbReference type="InterPro" id="IPR036553">
    <property type="entry name" value="RPTC_insert"/>
</dbReference>
<dbReference type="InterPro" id="IPR037136">
    <property type="entry name" value="RNA3'_phos_cyclase_dom_sf"/>
</dbReference>
<dbReference type="CDD" id="cd00875">
    <property type="entry name" value="RNA_Cyclase_Class_I"/>
    <property type="match status" value="1"/>
</dbReference>
<dbReference type="AlphaFoldDB" id="A0AAN9VD09"/>
<evidence type="ECO:0000259" key="6">
    <source>
        <dbReference type="Pfam" id="PF05189"/>
    </source>
</evidence>
<dbReference type="Gene3D" id="3.65.10.20">
    <property type="entry name" value="RNA 3'-terminal phosphate cyclase domain"/>
    <property type="match status" value="1"/>
</dbReference>
<dbReference type="InterPro" id="IPR020719">
    <property type="entry name" value="RNA3'_term_phos_cycl-like_CS"/>
</dbReference>
<organism evidence="7 8">
    <name type="scientific">Gryllus longicercus</name>
    <dbReference type="NCBI Taxonomy" id="2509291"/>
    <lineage>
        <taxon>Eukaryota</taxon>
        <taxon>Metazoa</taxon>
        <taxon>Ecdysozoa</taxon>
        <taxon>Arthropoda</taxon>
        <taxon>Hexapoda</taxon>
        <taxon>Insecta</taxon>
        <taxon>Pterygota</taxon>
        <taxon>Neoptera</taxon>
        <taxon>Polyneoptera</taxon>
        <taxon>Orthoptera</taxon>
        <taxon>Ensifera</taxon>
        <taxon>Gryllidea</taxon>
        <taxon>Grylloidea</taxon>
        <taxon>Gryllidae</taxon>
        <taxon>Gryllinae</taxon>
        <taxon>Gryllus</taxon>
    </lineage>
</organism>
<keyword evidence="8" id="KW-1185">Reference proteome</keyword>
<evidence type="ECO:0000313" key="7">
    <source>
        <dbReference type="EMBL" id="KAK7794793.1"/>
    </source>
</evidence>
<evidence type="ECO:0000256" key="4">
    <source>
        <dbReference type="ARBA" id="ARBA00023242"/>
    </source>
</evidence>
<dbReference type="Gene3D" id="3.30.360.20">
    <property type="entry name" value="RNA 3'-terminal phosphate cyclase, insert domain"/>
    <property type="match status" value="1"/>
</dbReference>
<accession>A0AAN9VD09</accession>
<evidence type="ECO:0000256" key="2">
    <source>
        <dbReference type="ARBA" id="ARBA00007089"/>
    </source>
</evidence>
<dbReference type="Pfam" id="PF01137">
    <property type="entry name" value="RTC"/>
    <property type="match status" value="1"/>
</dbReference>
<evidence type="ECO:0000256" key="1">
    <source>
        <dbReference type="ARBA" id="ARBA00004604"/>
    </source>
</evidence>
<dbReference type="GO" id="GO:0000479">
    <property type="term" value="P:endonucleolytic cleavage of tricistronic rRNA transcript (SSU-rRNA, 5.8S rRNA, LSU-rRNA)"/>
    <property type="evidence" value="ECO:0007669"/>
    <property type="project" value="TreeGrafter"/>
</dbReference>
<dbReference type="NCBIfam" id="TIGR03400">
    <property type="entry name" value="18S_RNA_Rcl1p"/>
    <property type="match status" value="1"/>
</dbReference>
<keyword evidence="4" id="KW-0539">Nucleus</keyword>
<dbReference type="InterPro" id="IPR016443">
    <property type="entry name" value="RNA3'_term_phos_cyc_type_2"/>
</dbReference>
<evidence type="ECO:0000259" key="5">
    <source>
        <dbReference type="Pfam" id="PF01137"/>
    </source>
</evidence>
<dbReference type="PANTHER" id="PTHR11096:SF1">
    <property type="entry name" value="RNA 3'-TERMINAL PHOSPHATE CYCLASE-LIKE PROTEIN"/>
    <property type="match status" value="1"/>
</dbReference>
<comment type="subcellular location">
    <subcellularLocation>
        <location evidence="1">Nucleus</location>
        <location evidence="1">Nucleolus</location>
    </subcellularLocation>
</comment>
<dbReference type="GO" id="GO:0004521">
    <property type="term" value="F:RNA endonuclease activity"/>
    <property type="evidence" value="ECO:0007669"/>
    <property type="project" value="TreeGrafter"/>
</dbReference>
<proteinExistence type="inferred from homology"/>
<dbReference type="InterPro" id="IPR000228">
    <property type="entry name" value="RNA3'_term_phos_cyc"/>
</dbReference>
<dbReference type="PROSITE" id="PS01287">
    <property type="entry name" value="RTC"/>
    <property type="match status" value="1"/>
</dbReference>
<dbReference type="Pfam" id="PF05189">
    <property type="entry name" value="RTC_insert"/>
    <property type="match status" value="1"/>
</dbReference>
<dbReference type="FunFam" id="3.30.360.20:FF:000001">
    <property type="entry name" value="RNA terminal phosphate cyclase-like 1"/>
    <property type="match status" value="1"/>
</dbReference>
<feature type="domain" description="RNA 3'-terminal phosphate cyclase" evidence="5">
    <location>
        <begin position="9"/>
        <end position="341"/>
    </location>
</feature>
<dbReference type="Proteomes" id="UP001378592">
    <property type="component" value="Unassembled WGS sequence"/>
</dbReference>
<dbReference type="InterPro" id="IPR013792">
    <property type="entry name" value="RNA3'P_cycl/enolpyr_Trfase_a/b"/>
</dbReference>
<dbReference type="PIRSF" id="PIRSF005378">
    <property type="entry name" value="RNA3'_term_phos_cycl_euk"/>
    <property type="match status" value="1"/>
</dbReference>
<comment type="similarity">
    <text evidence="2">Belongs to the RNA 3'-terminal cyclase family. Type 2 subfamily.</text>
</comment>
<protein>
    <recommendedName>
        <fullName evidence="9">RNA 3'-terminal phosphate cyclase-like protein</fullName>
    </recommendedName>
</protein>
<dbReference type="SUPFAM" id="SSF55205">
    <property type="entry name" value="EPT/RTPC-like"/>
    <property type="match status" value="1"/>
</dbReference>
<keyword evidence="3" id="KW-0690">Ribosome biogenesis</keyword>
<comment type="caution">
    <text evidence="7">The sequence shown here is derived from an EMBL/GenBank/DDBJ whole genome shotgun (WGS) entry which is preliminary data.</text>
</comment>
<evidence type="ECO:0008006" key="9">
    <source>
        <dbReference type="Google" id="ProtNLM"/>
    </source>
</evidence>
<feature type="domain" description="RNA 3'-terminal phosphate cyclase insert" evidence="6">
    <location>
        <begin position="183"/>
        <end position="288"/>
    </location>
</feature>
<dbReference type="PANTHER" id="PTHR11096">
    <property type="entry name" value="RNA 3' TERMINAL PHOSPHATE CYCLASE"/>
    <property type="match status" value="1"/>
</dbReference>